<evidence type="ECO:0000313" key="7">
    <source>
        <dbReference type="EMBL" id="KAF7247982.1"/>
    </source>
</evidence>
<feature type="compositionally biased region" description="Low complexity" evidence="5">
    <location>
        <begin position="496"/>
        <end position="519"/>
    </location>
</feature>
<dbReference type="InterPro" id="IPR019787">
    <property type="entry name" value="Znf_PHD-finger"/>
</dbReference>
<feature type="compositionally biased region" description="Basic residues" evidence="5">
    <location>
        <begin position="645"/>
        <end position="663"/>
    </location>
</feature>
<evidence type="ECO:0000256" key="3">
    <source>
        <dbReference type="ARBA" id="ARBA00022833"/>
    </source>
</evidence>
<comment type="caution">
    <text evidence="7">The sequence shown here is derived from an EMBL/GenBank/DDBJ whole genome shotgun (WGS) entry which is preliminary data.</text>
</comment>
<feature type="compositionally biased region" description="Polar residues" evidence="5">
    <location>
        <begin position="613"/>
        <end position="628"/>
    </location>
</feature>
<feature type="region of interest" description="Disordered" evidence="5">
    <location>
        <begin position="613"/>
        <end position="663"/>
    </location>
</feature>
<evidence type="ECO:0000259" key="6">
    <source>
        <dbReference type="PROSITE" id="PS50016"/>
    </source>
</evidence>
<dbReference type="InterPro" id="IPR001965">
    <property type="entry name" value="Znf_PHD"/>
</dbReference>
<feature type="domain" description="PHD-type" evidence="6">
    <location>
        <begin position="864"/>
        <end position="913"/>
    </location>
</feature>
<feature type="compositionally biased region" description="Polar residues" evidence="5">
    <location>
        <begin position="94"/>
        <end position="107"/>
    </location>
</feature>
<dbReference type="GO" id="GO:0045944">
    <property type="term" value="P:positive regulation of transcription by RNA polymerase II"/>
    <property type="evidence" value="ECO:0007669"/>
    <property type="project" value="TreeGrafter"/>
</dbReference>
<keyword evidence="2 4" id="KW-0863">Zinc-finger</keyword>
<evidence type="ECO:0000256" key="5">
    <source>
        <dbReference type="SAM" id="MobiDB-lite"/>
    </source>
</evidence>
<feature type="region of interest" description="Disordered" evidence="5">
    <location>
        <begin position="740"/>
        <end position="843"/>
    </location>
</feature>
<dbReference type="PROSITE" id="PS50016">
    <property type="entry name" value="ZF_PHD_2"/>
    <property type="match status" value="1"/>
</dbReference>
<protein>
    <recommendedName>
        <fullName evidence="6">PHD-type domain-containing protein</fullName>
    </recommendedName>
</protein>
<dbReference type="PANTHER" id="PTHR46452">
    <property type="entry name" value="TRANSCRIPTION INITIATION FACTOR TFIID SUBUNIT 3"/>
    <property type="match status" value="1"/>
</dbReference>
<dbReference type="InterPro" id="IPR019786">
    <property type="entry name" value="Zinc_finger_PHD-type_CS"/>
</dbReference>
<evidence type="ECO:0000256" key="1">
    <source>
        <dbReference type="ARBA" id="ARBA00022723"/>
    </source>
</evidence>
<feature type="region of interest" description="Disordered" evidence="5">
    <location>
        <begin position="156"/>
        <end position="178"/>
    </location>
</feature>
<feature type="compositionally biased region" description="Low complexity" evidence="5">
    <location>
        <begin position="165"/>
        <end position="178"/>
    </location>
</feature>
<evidence type="ECO:0000256" key="4">
    <source>
        <dbReference type="PROSITE-ProRule" id="PRU00146"/>
    </source>
</evidence>
<feature type="compositionally biased region" description="Low complexity" evidence="5">
    <location>
        <begin position="19"/>
        <end position="35"/>
    </location>
</feature>
<accession>A0A8S9YT20</accession>
<keyword evidence="3" id="KW-0862">Zinc</keyword>
<feature type="compositionally biased region" description="Low complexity" evidence="5">
    <location>
        <begin position="753"/>
        <end position="765"/>
    </location>
</feature>
<dbReference type="AlphaFoldDB" id="A0A8S9YT20"/>
<feature type="compositionally biased region" description="Basic and acidic residues" evidence="5">
    <location>
        <begin position="584"/>
        <end position="593"/>
    </location>
</feature>
<dbReference type="InterPro" id="IPR013083">
    <property type="entry name" value="Znf_RING/FYVE/PHD"/>
</dbReference>
<evidence type="ECO:0000256" key="2">
    <source>
        <dbReference type="ARBA" id="ARBA00022771"/>
    </source>
</evidence>
<dbReference type="Gene3D" id="3.30.40.10">
    <property type="entry name" value="Zinc/RING finger domain, C3HC4 (zinc finger)"/>
    <property type="match status" value="1"/>
</dbReference>
<dbReference type="OrthoDB" id="436852at2759"/>
<organism evidence="7 8">
    <name type="scientific">Paragonimus skrjabini miyazakii</name>
    <dbReference type="NCBI Taxonomy" id="59628"/>
    <lineage>
        <taxon>Eukaryota</taxon>
        <taxon>Metazoa</taxon>
        <taxon>Spiralia</taxon>
        <taxon>Lophotrochozoa</taxon>
        <taxon>Platyhelminthes</taxon>
        <taxon>Trematoda</taxon>
        <taxon>Digenea</taxon>
        <taxon>Plagiorchiida</taxon>
        <taxon>Troglotremata</taxon>
        <taxon>Troglotrematidae</taxon>
        <taxon>Paragonimus</taxon>
    </lineage>
</organism>
<dbReference type="GO" id="GO:0008270">
    <property type="term" value="F:zinc ion binding"/>
    <property type="evidence" value="ECO:0007669"/>
    <property type="project" value="UniProtKB-KW"/>
</dbReference>
<name>A0A8S9YT20_9TREM</name>
<feature type="compositionally biased region" description="Polar residues" evidence="5">
    <location>
        <begin position="956"/>
        <end position="966"/>
    </location>
</feature>
<feature type="region of interest" description="Disordered" evidence="5">
    <location>
        <begin position="940"/>
        <end position="972"/>
    </location>
</feature>
<dbReference type="EMBL" id="JTDE01005709">
    <property type="protein sequence ID" value="KAF7247982.1"/>
    <property type="molecule type" value="Genomic_DNA"/>
</dbReference>
<sequence>MFCSIIIQRLAPASKVCDSHPCPSSTTSTVSAPSSKQLTPASAVPTAVSRLDRTAHANRGRNSKRRDRVPQSSPKRRSSPQALDVSASKATFDGNDNNKSSPASDSTEPMIEAVRAKLLEIPQALPFDFKSDDNIKSVNSELKLVTFSGQSFGTLRTTGLKPTDSLPSSPSSIESSFSSSASSISNLVLNDTVRIKRPENFSIKSCTGDRQQVTTMRFPCLPDVPSLIPTRSHLSPSCSSFASSTLSSVDTLKPSIGASPLRPLDMPHSPSSTCPPPLLPLSTQLFDTSQSRNLILHPLRSEHTGVLPPPPLVPVSEFGTASTKPESSFSVIPKSCDATENTDLDPHRSSGVGLLGSVKVREKLASSLSPSSSSSTSSSLSSSGSTPAGSYCVDRVPIKIMQPTPARESSRHQQSPSPFSADQHGLAKTPKIVIRLGGVGTPGGVTRLQSSLDKPYDQLDHSETVCTDVGSNLKSAHPPPLKLTIYRDRLTTYRGSSSSHQADSNSSSSSSGSETLLSSGDEDDHNTLSSTRPVHLPPPPCLERLPDGASLTTNENVSDAPPLISCRSDEPKVGKLLLTSRSSPLRDNDRNADVTHNQLPPLLPLFSTISQPTISAGSRHSSPSTDLTNVLERTVTKQNSSVNLSKKRKRPRSKEKDRANKRRLVMSETLNPSIRIQPPVHMPVEKVQQTLQPRVRVDSVFTDDENDSKNDSLGAPSLLEKPSLIPLNLDSCARGSAVSAQRITSKACKPDTSLSSSPKVSLKPVGDSKRAKSRPRTKHTADLATTNYSPVVKASPKPDPLRPSQSPIVRSKQHSRVKHIPASASTSSSSMPVRGLSGSQRQTSQVVVASAGSSYYFNSSGEQIWLCPVCLLEDDGNLMIGCDSCDDWYHGTCLGLSAEPEVPQWFCPKCAGTLLTTLPTNTTHISHPLTSSSFVQPSVLTPKTTTIGPGRKQKDTVSSIRRTSTGARRVKR</sequence>
<gene>
    <name evidence="7" type="ORF">EG68_09974</name>
</gene>
<dbReference type="Pfam" id="PF00628">
    <property type="entry name" value="PHD"/>
    <property type="match status" value="1"/>
</dbReference>
<dbReference type="SUPFAM" id="SSF57903">
    <property type="entry name" value="FYVE/PHD zinc finger"/>
    <property type="match status" value="1"/>
</dbReference>
<dbReference type="Proteomes" id="UP000822476">
    <property type="component" value="Unassembled WGS sequence"/>
</dbReference>
<keyword evidence="1" id="KW-0479">Metal-binding</keyword>
<dbReference type="CDD" id="cd15522">
    <property type="entry name" value="PHD_TAF3"/>
    <property type="match status" value="1"/>
</dbReference>
<feature type="region of interest" description="Disordered" evidence="5">
    <location>
        <begin position="493"/>
        <end position="600"/>
    </location>
</feature>
<dbReference type="SMART" id="SM00249">
    <property type="entry name" value="PHD"/>
    <property type="match status" value="1"/>
</dbReference>
<feature type="region of interest" description="Disordered" evidence="5">
    <location>
        <begin position="15"/>
        <end position="108"/>
    </location>
</feature>
<evidence type="ECO:0000313" key="8">
    <source>
        <dbReference type="Proteomes" id="UP000822476"/>
    </source>
</evidence>
<dbReference type="PANTHER" id="PTHR46452:SF1">
    <property type="entry name" value="TRANSCRIPTION INITIATION FACTOR TFIID SUBUNIT 3"/>
    <property type="match status" value="1"/>
</dbReference>
<reference evidence="7" key="1">
    <citation type="submission" date="2019-07" db="EMBL/GenBank/DDBJ databases">
        <title>Annotation for the trematode Paragonimus miyazaki's.</title>
        <authorList>
            <person name="Choi Y.-J."/>
        </authorList>
    </citation>
    <scope>NUCLEOTIDE SEQUENCE</scope>
    <source>
        <strain evidence="7">Japan</strain>
    </source>
</reference>
<feature type="region of interest" description="Disordered" evidence="5">
    <location>
        <begin position="366"/>
        <end position="426"/>
    </location>
</feature>
<dbReference type="PROSITE" id="PS01359">
    <property type="entry name" value="ZF_PHD_1"/>
    <property type="match status" value="1"/>
</dbReference>
<dbReference type="InterPro" id="IPR011011">
    <property type="entry name" value="Znf_FYVE_PHD"/>
</dbReference>
<proteinExistence type="predicted"/>
<dbReference type="GO" id="GO:0002039">
    <property type="term" value="F:p53 binding"/>
    <property type="evidence" value="ECO:0007669"/>
    <property type="project" value="TreeGrafter"/>
</dbReference>
<keyword evidence="8" id="KW-1185">Reference proteome</keyword>
<feature type="compositionally biased region" description="Basic residues" evidence="5">
    <location>
        <begin position="56"/>
        <end position="67"/>
    </location>
</feature>
<dbReference type="GO" id="GO:0005669">
    <property type="term" value="C:transcription factor TFIID complex"/>
    <property type="evidence" value="ECO:0007669"/>
    <property type="project" value="TreeGrafter"/>
</dbReference>
<feature type="compositionally biased region" description="Low complexity" evidence="5">
    <location>
        <begin position="366"/>
        <end position="390"/>
    </location>
</feature>